<dbReference type="Proteomes" id="UP000515135">
    <property type="component" value="Unplaced"/>
</dbReference>
<organism evidence="2 3">
    <name type="scientific">Branchiostoma belcheri</name>
    <name type="common">Amphioxus</name>
    <dbReference type="NCBI Taxonomy" id="7741"/>
    <lineage>
        <taxon>Eukaryota</taxon>
        <taxon>Metazoa</taxon>
        <taxon>Chordata</taxon>
        <taxon>Cephalochordata</taxon>
        <taxon>Leptocardii</taxon>
        <taxon>Amphioxiformes</taxon>
        <taxon>Branchiostomatidae</taxon>
        <taxon>Branchiostoma</taxon>
    </lineage>
</organism>
<gene>
    <name evidence="3" type="primary">LOC109468381</name>
</gene>
<name>A0A6P4XZY1_BRABE</name>
<accession>A0A6P4XZY1</accession>
<dbReference type="GeneID" id="109468381"/>
<dbReference type="AlphaFoldDB" id="A0A6P4XZY1"/>
<sequence length="327" mass="38093">MGSTREPSVLIRSDTFVATNMGAALENPIGADTSISSTLSHRELEEWCESAEQECRGLYQDLKETMGESKKCLRESELKFSRVLQEKNRLQKERDNALAKVQALKDEAVSKDHKSAERLALLQERLVLKSKECEELQKANVAMDRKMKAEKIKHGRNMAKLQDDMTKLRNVNKRLVDDCDNSKKLALEALKQAENAERFRQDEMRKRTQMEERMQFLIREKEVLTKKRYMTDKAYHEAVRRMAHVISEKEEITIERNKERAMRTQLERAFDQKSRNTEGNKETMNEMKKRALDRLNKSHIPTVNNAKHVSATEEMKKKFLGAMAMKD</sequence>
<dbReference type="RefSeq" id="XP_019622190.1">
    <property type="nucleotide sequence ID" value="XM_019766631.1"/>
</dbReference>
<keyword evidence="2" id="KW-1185">Reference proteome</keyword>
<evidence type="ECO:0000313" key="3">
    <source>
        <dbReference type="RefSeq" id="XP_019622190.1"/>
    </source>
</evidence>
<reference evidence="3" key="1">
    <citation type="submission" date="2025-08" db="UniProtKB">
        <authorList>
            <consortium name="RefSeq"/>
        </authorList>
    </citation>
    <scope>IDENTIFICATION</scope>
    <source>
        <tissue evidence="3">Gonad</tissue>
    </source>
</reference>
<evidence type="ECO:0000313" key="2">
    <source>
        <dbReference type="Proteomes" id="UP000515135"/>
    </source>
</evidence>
<protein>
    <submittedName>
        <fullName evidence="3">Coiled-coil domain-containing protein 57-like</fullName>
    </submittedName>
</protein>
<keyword evidence="1" id="KW-0175">Coiled coil</keyword>
<dbReference type="OrthoDB" id="10012581at2759"/>
<feature type="coiled-coil region" evidence="1">
    <location>
        <begin position="48"/>
        <end position="227"/>
    </location>
</feature>
<evidence type="ECO:0000256" key="1">
    <source>
        <dbReference type="SAM" id="Coils"/>
    </source>
</evidence>
<proteinExistence type="predicted"/>
<dbReference type="KEGG" id="bbel:109468381"/>